<dbReference type="KEGG" id="tsph:KIH39_05895"/>
<keyword evidence="4" id="KW-1185">Reference proteome</keyword>
<dbReference type="InterPro" id="IPR000253">
    <property type="entry name" value="FHA_dom"/>
</dbReference>
<dbReference type="AlphaFoldDB" id="A0A8E6EZ73"/>
<dbReference type="Proteomes" id="UP000676194">
    <property type="component" value="Chromosome"/>
</dbReference>
<organism evidence="3 4">
    <name type="scientific">Telmatocola sphagniphila</name>
    <dbReference type="NCBI Taxonomy" id="1123043"/>
    <lineage>
        <taxon>Bacteria</taxon>
        <taxon>Pseudomonadati</taxon>
        <taxon>Planctomycetota</taxon>
        <taxon>Planctomycetia</taxon>
        <taxon>Gemmatales</taxon>
        <taxon>Gemmataceae</taxon>
    </lineage>
</organism>
<accession>A0A8E6EZ73</accession>
<name>A0A8E6EZ73_9BACT</name>
<evidence type="ECO:0000313" key="4">
    <source>
        <dbReference type="Proteomes" id="UP000676194"/>
    </source>
</evidence>
<dbReference type="SMART" id="SM00240">
    <property type="entry name" value="FHA"/>
    <property type="match status" value="1"/>
</dbReference>
<dbReference type="SUPFAM" id="SSF49879">
    <property type="entry name" value="SMAD/FHA domain"/>
    <property type="match status" value="1"/>
</dbReference>
<protein>
    <submittedName>
        <fullName evidence="3">FHA domain-containing protein</fullName>
    </submittedName>
</protein>
<feature type="domain" description="FHA" evidence="2">
    <location>
        <begin position="21"/>
        <end position="70"/>
    </location>
</feature>
<evidence type="ECO:0000259" key="2">
    <source>
        <dbReference type="PROSITE" id="PS50006"/>
    </source>
</evidence>
<sequence length="146" mass="15882">MRIRLVPLNGGNAIDLKKSLLIVGRKEDADIFVAHKSVSKQHCILVQTDGMVFLRDLGSTNGTRVNGQRVRRAALLPNDRISFAGVPYKVVFGEEALDATQSDAIGADEIEALKNMKPDLGEAADPTRDEPTLGPPIVRRDLPDVL</sequence>
<dbReference type="Pfam" id="PF00498">
    <property type="entry name" value="FHA"/>
    <property type="match status" value="1"/>
</dbReference>
<dbReference type="InterPro" id="IPR008984">
    <property type="entry name" value="SMAD_FHA_dom_sf"/>
</dbReference>
<evidence type="ECO:0000256" key="1">
    <source>
        <dbReference type="SAM" id="MobiDB-lite"/>
    </source>
</evidence>
<dbReference type="InterPro" id="IPR050923">
    <property type="entry name" value="Cell_Proc_Reg/RNA_Proc"/>
</dbReference>
<reference evidence="3" key="1">
    <citation type="submission" date="2021-05" db="EMBL/GenBank/DDBJ databases">
        <title>Complete genome sequence of the cellulolytic planctomycete Telmatocola sphagniphila SP2T and characterization of the first cellulase from planctomycetes.</title>
        <authorList>
            <person name="Rakitin A.L."/>
            <person name="Beletsky A.V."/>
            <person name="Naumoff D.G."/>
            <person name="Kulichevskaya I.S."/>
            <person name="Mardanov A.V."/>
            <person name="Ravin N.V."/>
            <person name="Dedysh S.N."/>
        </authorList>
    </citation>
    <scope>NUCLEOTIDE SEQUENCE</scope>
    <source>
        <strain evidence="3">SP2T</strain>
    </source>
</reference>
<dbReference type="CDD" id="cd00060">
    <property type="entry name" value="FHA"/>
    <property type="match status" value="1"/>
</dbReference>
<feature type="region of interest" description="Disordered" evidence="1">
    <location>
        <begin position="116"/>
        <end position="146"/>
    </location>
</feature>
<gene>
    <name evidence="3" type="ORF">KIH39_05895</name>
</gene>
<proteinExistence type="predicted"/>
<dbReference type="PANTHER" id="PTHR23308">
    <property type="entry name" value="NUCLEAR INHIBITOR OF PROTEIN PHOSPHATASE-1"/>
    <property type="match status" value="1"/>
</dbReference>
<evidence type="ECO:0000313" key="3">
    <source>
        <dbReference type="EMBL" id="QVL33443.1"/>
    </source>
</evidence>
<feature type="compositionally biased region" description="Basic and acidic residues" evidence="1">
    <location>
        <begin position="116"/>
        <end position="131"/>
    </location>
</feature>
<dbReference type="PROSITE" id="PS50006">
    <property type="entry name" value="FHA_DOMAIN"/>
    <property type="match status" value="1"/>
</dbReference>
<dbReference type="RefSeq" id="WP_213498332.1">
    <property type="nucleotide sequence ID" value="NZ_CP074694.1"/>
</dbReference>
<dbReference type="Gene3D" id="2.60.200.20">
    <property type="match status" value="1"/>
</dbReference>
<dbReference type="EMBL" id="CP074694">
    <property type="protein sequence ID" value="QVL33443.1"/>
    <property type="molecule type" value="Genomic_DNA"/>
</dbReference>